<dbReference type="EMBL" id="VNHX01000004">
    <property type="protein sequence ID" value="TYP96800.1"/>
    <property type="molecule type" value="Genomic_DNA"/>
</dbReference>
<feature type="transmembrane region" description="Helical" evidence="6">
    <location>
        <begin position="48"/>
        <end position="70"/>
    </location>
</feature>
<name>A0A5S5DLJ1_9SPHI</name>
<comment type="subcellular location">
    <subcellularLocation>
        <location evidence="1">Membrane</location>
        <topology evidence="1">Multi-pass membrane protein</topology>
    </subcellularLocation>
</comment>
<feature type="transmembrane region" description="Helical" evidence="6">
    <location>
        <begin position="352"/>
        <end position="371"/>
    </location>
</feature>
<dbReference type="InterPro" id="IPR036259">
    <property type="entry name" value="MFS_trans_sf"/>
</dbReference>
<feature type="domain" description="Major facilitator superfamily (MFS) profile" evidence="7">
    <location>
        <begin position="12"/>
        <end position="406"/>
    </location>
</feature>
<evidence type="ECO:0000256" key="3">
    <source>
        <dbReference type="ARBA" id="ARBA00022692"/>
    </source>
</evidence>
<feature type="transmembrane region" description="Helical" evidence="6">
    <location>
        <begin position="7"/>
        <end position="25"/>
    </location>
</feature>
<feature type="transmembrane region" description="Helical" evidence="6">
    <location>
        <begin position="315"/>
        <end position="331"/>
    </location>
</feature>
<evidence type="ECO:0000256" key="5">
    <source>
        <dbReference type="ARBA" id="ARBA00023136"/>
    </source>
</evidence>
<dbReference type="AlphaFoldDB" id="A0A5S5DLJ1"/>
<keyword evidence="2" id="KW-0813">Transport</keyword>
<keyword evidence="3 6" id="KW-0812">Transmembrane</keyword>
<evidence type="ECO:0000313" key="9">
    <source>
        <dbReference type="Proteomes" id="UP000325105"/>
    </source>
</evidence>
<evidence type="ECO:0000259" key="7">
    <source>
        <dbReference type="PROSITE" id="PS50850"/>
    </source>
</evidence>
<keyword evidence="5 6" id="KW-0472">Membrane</keyword>
<dbReference type="InterPro" id="IPR020846">
    <property type="entry name" value="MFS_dom"/>
</dbReference>
<accession>A0A5S5DLJ1</accession>
<dbReference type="GO" id="GO:0016020">
    <property type="term" value="C:membrane"/>
    <property type="evidence" value="ECO:0007669"/>
    <property type="project" value="UniProtKB-SubCell"/>
</dbReference>
<dbReference type="SUPFAM" id="SSF103473">
    <property type="entry name" value="MFS general substrate transporter"/>
    <property type="match status" value="1"/>
</dbReference>
<evidence type="ECO:0000313" key="8">
    <source>
        <dbReference type="EMBL" id="TYP96800.1"/>
    </source>
</evidence>
<dbReference type="RefSeq" id="WP_148907732.1">
    <property type="nucleotide sequence ID" value="NZ_VNHX01000004.1"/>
</dbReference>
<feature type="transmembrane region" description="Helical" evidence="6">
    <location>
        <begin position="383"/>
        <end position="402"/>
    </location>
</feature>
<comment type="caution">
    <text evidence="8">The sequence shown here is derived from an EMBL/GenBank/DDBJ whole genome shotgun (WGS) entry which is preliminary data.</text>
</comment>
<dbReference type="PROSITE" id="PS50850">
    <property type="entry name" value="MFS"/>
    <property type="match status" value="1"/>
</dbReference>
<reference evidence="8 9" key="1">
    <citation type="submission" date="2019-07" db="EMBL/GenBank/DDBJ databases">
        <title>Genomic Encyclopedia of Archaeal and Bacterial Type Strains, Phase II (KMG-II): from individual species to whole genera.</title>
        <authorList>
            <person name="Goeker M."/>
        </authorList>
    </citation>
    <scope>NUCLEOTIDE SEQUENCE [LARGE SCALE GENOMIC DNA]</scope>
    <source>
        <strain evidence="8 9">DSM 18850</strain>
    </source>
</reference>
<feature type="transmembrane region" description="Helical" evidence="6">
    <location>
        <begin position="220"/>
        <end position="238"/>
    </location>
</feature>
<evidence type="ECO:0000256" key="4">
    <source>
        <dbReference type="ARBA" id="ARBA00022989"/>
    </source>
</evidence>
<feature type="transmembrane region" description="Helical" evidence="6">
    <location>
        <begin position="163"/>
        <end position="185"/>
    </location>
</feature>
<dbReference type="InterPro" id="IPR011701">
    <property type="entry name" value="MFS"/>
</dbReference>
<sequence length="406" mass="44805">MRNQSTFYIWFVVAALWVVAFLNYFDRILITSMRDPIVGEFGLTDAQFGLLTTIFLVAYGLFSPLGGYLADKYARKTLIVFSVLVWSLMTIWTGYCRSFEEMLISRFLMGVSEACYIPAGLAMITDYHRGRSRSLATGLHMSGLYAGMALGGVGGYMADLWGWRFGFHLFGFIGVAYAVILWFTLAEYREKDAVTDEKNAGMEKRMAIGQTFRAIFQLRSFYVVLIYFAILGMANWIVNGWMPTFLKQQYALDLGAAGLSATGYIQIGSFAGVVLGGILADYWVRKSSKGRLYAIVLGFLLGAPCLFLLASTSTFGIAIAGMVVFGLGRGFNDANLMPLLRQIVEGRYVATAYGFLNCLSTIVGGIMVYLGGALMDAQIGLSIIYQFTAILLLCGTISLLLVKIKW</sequence>
<dbReference type="InterPro" id="IPR044770">
    <property type="entry name" value="MFS_spinster-like"/>
</dbReference>
<proteinExistence type="predicted"/>
<dbReference type="Gene3D" id="1.20.1250.20">
    <property type="entry name" value="MFS general substrate transporter like domains"/>
    <property type="match status" value="1"/>
</dbReference>
<evidence type="ECO:0000256" key="1">
    <source>
        <dbReference type="ARBA" id="ARBA00004141"/>
    </source>
</evidence>
<evidence type="ECO:0000256" key="2">
    <source>
        <dbReference type="ARBA" id="ARBA00022448"/>
    </source>
</evidence>
<feature type="transmembrane region" description="Helical" evidence="6">
    <location>
        <begin position="137"/>
        <end position="157"/>
    </location>
</feature>
<dbReference type="PANTHER" id="PTHR23505:SF79">
    <property type="entry name" value="PROTEIN SPINSTER"/>
    <property type="match status" value="1"/>
</dbReference>
<evidence type="ECO:0000256" key="6">
    <source>
        <dbReference type="SAM" id="Phobius"/>
    </source>
</evidence>
<organism evidence="8 9">
    <name type="scientific">Sphingobacterium allocomposti</name>
    <dbReference type="NCBI Taxonomy" id="415956"/>
    <lineage>
        <taxon>Bacteria</taxon>
        <taxon>Pseudomonadati</taxon>
        <taxon>Bacteroidota</taxon>
        <taxon>Sphingobacteriia</taxon>
        <taxon>Sphingobacteriales</taxon>
        <taxon>Sphingobacteriaceae</taxon>
        <taxon>Sphingobacterium</taxon>
    </lineage>
</organism>
<gene>
    <name evidence="8" type="ORF">BC792_10421</name>
</gene>
<feature type="transmembrane region" description="Helical" evidence="6">
    <location>
        <begin position="258"/>
        <end position="280"/>
    </location>
</feature>
<feature type="transmembrane region" description="Helical" evidence="6">
    <location>
        <begin position="107"/>
        <end position="125"/>
    </location>
</feature>
<keyword evidence="9" id="KW-1185">Reference proteome</keyword>
<dbReference type="OrthoDB" id="9815624at2"/>
<keyword evidence="4 6" id="KW-1133">Transmembrane helix</keyword>
<protein>
    <submittedName>
        <fullName evidence="8">Putative MFS family arabinose efflux permease</fullName>
    </submittedName>
</protein>
<dbReference type="Pfam" id="PF07690">
    <property type="entry name" value="MFS_1"/>
    <property type="match status" value="1"/>
</dbReference>
<feature type="transmembrane region" description="Helical" evidence="6">
    <location>
        <begin position="292"/>
        <end position="309"/>
    </location>
</feature>
<dbReference type="GO" id="GO:0022857">
    <property type="term" value="F:transmembrane transporter activity"/>
    <property type="evidence" value="ECO:0007669"/>
    <property type="project" value="InterPro"/>
</dbReference>
<feature type="transmembrane region" description="Helical" evidence="6">
    <location>
        <begin position="77"/>
        <end position="95"/>
    </location>
</feature>
<dbReference type="PANTHER" id="PTHR23505">
    <property type="entry name" value="SPINSTER"/>
    <property type="match status" value="1"/>
</dbReference>
<dbReference type="Proteomes" id="UP000325105">
    <property type="component" value="Unassembled WGS sequence"/>
</dbReference>